<sequence length="61" mass="6368">MVGYVIDLSIVAILVIGITALIGVLTNGIGVTFFGGKKRTEFTDKSAGIQSGWKLVGGKKK</sequence>
<keyword evidence="3" id="KW-1185">Reference proteome</keyword>
<proteinExistence type="predicted"/>
<dbReference type="Proteomes" id="UP000823486">
    <property type="component" value="Unassembled WGS sequence"/>
</dbReference>
<dbReference type="EMBL" id="JAFBFI010000017">
    <property type="protein sequence ID" value="MBM7693953.1"/>
    <property type="molecule type" value="Genomic_DNA"/>
</dbReference>
<feature type="transmembrane region" description="Helical" evidence="1">
    <location>
        <begin position="12"/>
        <end position="35"/>
    </location>
</feature>
<dbReference type="RefSeq" id="WP_204545284.1">
    <property type="nucleotide sequence ID" value="NZ_JAFBFI010000017.1"/>
</dbReference>
<accession>A0ABS2QN95</accession>
<evidence type="ECO:0000256" key="1">
    <source>
        <dbReference type="SAM" id="Phobius"/>
    </source>
</evidence>
<evidence type="ECO:0000313" key="3">
    <source>
        <dbReference type="Proteomes" id="UP000823486"/>
    </source>
</evidence>
<comment type="caution">
    <text evidence="2">The sequence shown here is derived from an EMBL/GenBank/DDBJ whole genome shotgun (WGS) entry which is preliminary data.</text>
</comment>
<keyword evidence="1" id="KW-0472">Membrane</keyword>
<gene>
    <name evidence="2" type="ORF">JOC77_003397</name>
</gene>
<keyword evidence="1" id="KW-0812">Transmembrane</keyword>
<name>A0ABS2QN95_9BACI</name>
<keyword evidence="1" id="KW-1133">Transmembrane helix</keyword>
<protein>
    <submittedName>
        <fullName evidence="2">Uncharacterized protein</fullName>
    </submittedName>
</protein>
<reference evidence="2 3" key="1">
    <citation type="submission" date="2021-01" db="EMBL/GenBank/DDBJ databases">
        <title>Genomic Encyclopedia of Type Strains, Phase IV (KMG-IV): sequencing the most valuable type-strain genomes for metagenomic binning, comparative biology and taxonomic classification.</title>
        <authorList>
            <person name="Goeker M."/>
        </authorList>
    </citation>
    <scope>NUCLEOTIDE SEQUENCE [LARGE SCALE GENOMIC DNA]</scope>
    <source>
        <strain evidence="2 3">DSM 105482</strain>
    </source>
</reference>
<evidence type="ECO:0000313" key="2">
    <source>
        <dbReference type="EMBL" id="MBM7693953.1"/>
    </source>
</evidence>
<organism evidence="2 3">
    <name type="scientific">Peribacillus deserti</name>
    <dbReference type="NCBI Taxonomy" id="673318"/>
    <lineage>
        <taxon>Bacteria</taxon>
        <taxon>Bacillati</taxon>
        <taxon>Bacillota</taxon>
        <taxon>Bacilli</taxon>
        <taxon>Bacillales</taxon>
        <taxon>Bacillaceae</taxon>
        <taxon>Peribacillus</taxon>
    </lineage>
</organism>